<dbReference type="RefSeq" id="WP_055214445.1">
    <property type="nucleotide sequence ID" value="NZ_CYXO01000010.1"/>
</dbReference>
<dbReference type="GO" id="GO:0003677">
    <property type="term" value="F:DNA binding"/>
    <property type="evidence" value="ECO:0007669"/>
    <property type="project" value="InterPro"/>
</dbReference>
<evidence type="ECO:0000256" key="1">
    <source>
        <dbReference type="SAM" id="Coils"/>
    </source>
</evidence>
<evidence type="ECO:0000313" key="4">
    <source>
        <dbReference type="Proteomes" id="UP000095597"/>
    </source>
</evidence>
<name>A0A173U0Q1_9FIRM</name>
<keyword evidence="1" id="KW-0175">Coiled coil</keyword>
<dbReference type="Proteomes" id="UP000095597">
    <property type="component" value="Unassembled WGS sequence"/>
</dbReference>
<evidence type="ECO:0000313" key="3">
    <source>
        <dbReference type="EMBL" id="CUN07887.1"/>
    </source>
</evidence>
<feature type="coiled-coil region" evidence="1">
    <location>
        <begin position="20"/>
        <end position="68"/>
    </location>
</feature>
<dbReference type="Gene3D" id="1.10.260.40">
    <property type="entry name" value="lambda repressor-like DNA-binding domains"/>
    <property type="match status" value="1"/>
</dbReference>
<dbReference type="CDD" id="cd00093">
    <property type="entry name" value="HTH_XRE"/>
    <property type="match status" value="1"/>
</dbReference>
<sequence length="369" mass="42579">MNIEELKQAIEEATIGLYDKDELLNLIQEASKELENLEAERDKVKASLESMEEQYELAGDDKKRIKEIADEYGFEYDIKVRHGELMMLCKEYEDGIKSLQQELGDYRNFNKRRCFENIRFLLKEKTDVKIGQIEKEAGVSLGYMSRMEKPGNSSEPSAEFIVTAAKMLGVSLDLLALTDMAVMNPTEKYLATLMEKLNKDTIADKLEWHRDSADSLNRMETDMNGNIEHPLFSMETFYEETEMEYPEEVTRIVFTSHTFDCHTYINGECFRLNMKGDSTLYLMDISKSVHRVNDPNAYAKEIWINTPGVGTQFLTSNRDVSQLSELVEILFDTVKRGSKHPKIKKNIKSVLDAFIDHDDLGEDDNLPFY</sequence>
<dbReference type="EMBL" id="CYXO01000010">
    <property type="protein sequence ID" value="CUN07887.1"/>
    <property type="molecule type" value="Genomic_DNA"/>
</dbReference>
<evidence type="ECO:0000259" key="2">
    <source>
        <dbReference type="PROSITE" id="PS50943"/>
    </source>
</evidence>
<protein>
    <recommendedName>
        <fullName evidence="2">HTH cro/C1-type domain-containing protein</fullName>
    </recommendedName>
</protein>
<reference evidence="3 4" key="1">
    <citation type="submission" date="2015-09" db="EMBL/GenBank/DDBJ databases">
        <authorList>
            <consortium name="Pathogen Informatics"/>
        </authorList>
    </citation>
    <scope>NUCLEOTIDE SEQUENCE [LARGE SCALE GENOMIC DNA]</scope>
    <source>
        <strain evidence="3 4">2789STDY5834961</strain>
    </source>
</reference>
<accession>A0A173U0Q1</accession>
<dbReference type="InterPro" id="IPR010982">
    <property type="entry name" value="Lambda_DNA-bd_dom_sf"/>
</dbReference>
<feature type="domain" description="HTH cro/C1-type" evidence="2">
    <location>
        <begin position="118"/>
        <end position="175"/>
    </location>
</feature>
<gene>
    <name evidence="3" type="ORF">ERS852573_01823</name>
</gene>
<dbReference type="AlphaFoldDB" id="A0A173U0Q1"/>
<dbReference type="InterPro" id="IPR001387">
    <property type="entry name" value="Cro/C1-type_HTH"/>
</dbReference>
<organism evidence="3 4">
    <name type="scientific">Dorea longicatena</name>
    <dbReference type="NCBI Taxonomy" id="88431"/>
    <lineage>
        <taxon>Bacteria</taxon>
        <taxon>Bacillati</taxon>
        <taxon>Bacillota</taxon>
        <taxon>Clostridia</taxon>
        <taxon>Lachnospirales</taxon>
        <taxon>Lachnospiraceae</taxon>
        <taxon>Dorea</taxon>
    </lineage>
</organism>
<dbReference type="OrthoDB" id="1859224at2"/>
<proteinExistence type="predicted"/>
<dbReference type="PROSITE" id="PS50943">
    <property type="entry name" value="HTH_CROC1"/>
    <property type="match status" value="1"/>
</dbReference>